<dbReference type="GO" id="GO:0008610">
    <property type="term" value="P:lipid biosynthetic process"/>
    <property type="evidence" value="ECO:0007669"/>
    <property type="project" value="TreeGrafter"/>
</dbReference>
<evidence type="ECO:0000259" key="2">
    <source>
        <dbReference type="Pfam" id="PF00975"/>
    </source>
</evidence>
<evidence type="ECO:0000313" key="3">
    <source>
        <dbReference type="EMBL" id="QNE75861.1"/>
    </source>
</evidence>
<name>A0A7G7BKJ6_9ACTN</name>
<accession>A0A7G7BKJ6</accession>
<dbReference type="EMBL" id="CP045702">
    <property type="protein sequence ID" value="QNE75861.1"/>
    <property type="molecule type" value="Genomic_DNA"/>
</dbReference>
<evidence type="ECO:0000256" key="1">
    <source>
        <dbReference type="ARBA" id="ARBA00007169"/>
    </source>
</evidence>
<keyword evidence="4" id="KW-1185">Reference proteome</keyword>
<dbReference type="SUPFAM" id="SSF53474">
    <property type="entry name" value="alpha/beta-Hydrolases"/>
    <property type="match status" value="1"/>
</dbReference>
<dbReference type="PANTHER" id="PTHR11487">
    <property type="entry name" value="THIOESTERASE"/>
    <property type="match status" value="1"/>
</dbReference>
<dbReference type="RefSeq" id="WP_185299363.1">
    <property type="nucleotide sequence ID" value="NZ_CP045702.1"/>
</dbReference>
<dbReference type="InterPro" id="IPR029058">
    <property type="entry name" value="AB_hydrolase_fold"/>
</dbReference>
<sequence>MTVWTLQPIPADGDYLVFGVPYAGTGAASFKAWPRELGAGRFCAVQPPGRENRFGEAHVSSHQEFAEGLVAEIADRLDRPYALIGHCGAVPFLLQIAAHLEKQGLPAPRRLFASGWGAPHKGLYGKLNFVDLDEIDMVAEIEERCTALGYRLPPEYLEMSAEILLADVRLQRGYRAEALPSRNIPVSVIGWTEDAVVPQAEVWPGWDECASTTYCVLEGDHWEFLRFPQELRDLIEREMTAAIGK</sequence>
<dbReference type="PANTHER" id="PTHR11487:SF0">
    <property type="entry name" value="S-ACYL FATTY ACID SYNTHASE THIOESTERASE, MEDIUM CHAIN"/>
    <property type="match status" value="1"/>
</dbReference>
<protein>
    <submittedName>
        <fullName evidence="3">Thioesterase</fullName>
    </submittedName>
</protein>
<dbReference type="AlphaFoldDB" id="A0A7G7BKJ6"/>
<proteinExistence type="inferred from homology"/>
<comment type="similarity">
    <text evidence="1">Belongs to the thioesterase family.</text>
</comment>
<dbReference type="Proteomes" id="UP000515307">
    <property type="component" value="Chromosome"/>
</dbReference>
<organism evidence="3 4">
    <name type="scientific">Streptomyces finlayi</name>
    <dbReference type="NCBI Taxonomy" id="67296"/>
    <lineage>
        <taxon>Bacteria</taxon>
        <taxon>Bacillati</taxon>
        <taxon>Actinomycetota</taxon>
        <taxon>Actinomycetes</taxon>
        <taxon>Kitasatosporales</taxon>
        <taxon>Streptomycetaceae</taxon>
        <taxon>Streptomyces</taxon>
    </lineage>
</organism>
<dbReference type="Gene3D" id="3.40.50.1820">
    <property type="entry name" value="alpha/beta hydrolase"/>
    <property type="match status" value="1"/>
</dbReference>
<feature type="domain" description="Thioesterase" evidence="2">
    <location>
        <begin position="17"/>
        <end position="225"/>
    </location>
</feature>
<dbReference type="KEGG" id="sfiy:F0344_15555"/>
<gene>
    <name evidence="3" type="ORF">F0344_15555</name>
</gene>
<dbReference type="Pfam" id="PF00975">
    <property type="entry name" value="Thioesterase"/>
    <property type="match status" value="1"/>
</dbReference>
<reference evidence="4" key="1">
    <citation type="submission" date="2019-10" db="EMBL/GenBank/DDBJ databases">
        <title>Antimicrobial potential of Antarctic Bacteria.</title>
        <authorList>
            <person name="Benaud N."/>
            <person name="Edwards R.J."/>
            <person name="Ferrari B.C."/>
        </authorList>
    </citation>
    <scope>NUCLEOTIDE SEQUENCE [LARGE SCALE GENOMIC DNA]</scope>
    <source>
        <strain evidence="4">NBSH44</strain>
    </source>
</reference>
<dbReference type="InterPro" id="IPR012223">
    <property type="entry name" value="TEII"/>
</dbReference>
<dbReference type="InterPro" id="IPR001031">
    <property type="entry name" value="Thioesterase"/>
</dbReference>
<evidence type="ECO:0000313" key="4">
    <source>
        <dbReference type="Proteomes" id="UP000515307"/>
    </source>
</evidence>